<feature type="transmembrane region" description="Helical" evidence="1">
    <location>
        <begin position="86"/>
        <end position="104"/>
    </location>
</feature>
<evidence type="ECO:0000313" key="3">
    <source>
        <dbReference type="EMBL" id="MEL3958664.1"/>
    </source>
</evidence>
<dbReference type="RefSeq" id="WP_342020964.1">
    <property type="nucleotide sequence ID" value="NZ_CP163263.1"/>
</dbReference>
<name>A0ABU9K0T0_9BACI</name>
<gene>
    <name evidence="3" type="ORF">NST17_16005</name>
</gene>
<accession>A0ABU9K0T0</accession>
<protein>
    <submittedName>
        <fullName evidence="3">Nucleoside recognition domain-containing protein</fullName>
    </submittedName>
</protein>
<keyword evidence="1" id="KW-0812">Transmembrane</keyword>
<dbReference type="Pfam" id="PF07670">
    <property type="entry name" value="Gate"/>
    <property type="match status" value="2"/>
</dbReference>
<feature type="transmembrane region" description="Helical" evidence="1">
    <location>
        <begin position="23"/>
        <end position="44"/>
    </location>
</feature>
<feature type="domain" description="Nucleoside transporter/FeoB GTPase Gate" evidence="2">
    <location>
        <begin position="176"/>
        <end position="265"/>
    </location>
</feature>
<feature type="transmembrane region" description="Helical" evidence="1">
    <location>
        <begin position="253"/>
        <end position="276"/>
    </location>
</feature>
<feature type="transmembrane region" description="Helical" evidence="1">
    <location>
        <begin position="116"/>
        <end position="138"/>
    </location>
</feature>
<evidence type="ECO:0000256" key="1">
    <source>
        <dbReference type="SAM" id="Phobius"/>
    </source>
</evidence>
<keyword evidence="4" id="KW-1185">Reference proteome</keyword>
<feature type="transmembrane region" description="Helical" evidence="1">
    <location>
        <begin position="56"/>
        <end position="80"/>
    </location>
</feature>
<sequence length="318" mass="34324">MLLNSVKQGIMNGLHTTWTLGKVIFPVTLIVSLLQYTPVLPWLFDKLAPFMSVFGLSGEAAIPLVLGNLLNLYAAIGGILTLELTVKEVFIIAVMLSFSHNLLIETSVALKSGVKLWVVLSVRIGLALVAAFIINLVWPGGSEMAQYGLITANETAPVGMAAIFFAGLQKAVLGTLQLAMIVIPLMIGIQILKDLKWLDVFTGWMAPVTRGLGMNENTALVLTAGLIFGLAYGAGVLLQAVKEDGVSKKDATLAFIFLVACHAVVEDTLIFVPLGIPVFPLFIIRLCTAIALTLIVSRIWNRMELAAKRKGITYETKY</sequence>
<dbReference type="EMBL" id="JBBYAK010000001">
    <property type="protein sequence ID" value="MEL3958664.1"/>
    <property type="molecule type" value="Genomic_DNA"/>
</dbReference>
<feature type="domain" description="Nucleoside transporter/FeoB GTPase Gate" evidence="2">
    <location>
        <begin position="18"/>
        <end position="100"/>
    </location>
</feature>
<comment type="caution">
    <text evidence="3">The sequence shown here is derived from an EMBL/GenBank/DDBJ whole genome shotgun (WGS) entry which is preliminary data.</text>
</comment>
<feature type="transmembrane region" description="Helical" evidence="1">
    <location>
        <begin position="219"/>
        <end position="241"/>
    </location>
</feature>
<organism evidence="3 4">
    <name type="scientific">Caldifermentibacillus hisashii</name>
    <dbReference type="NCBI Taxonomy" id="996558"/>
    <lineage>
        <taxon>Bacteria</taxon>
        <taxon>Bacillati</taxon>
        <taxon>Bacillota</taxon>
        <taxon>Bacilli</taxon>
        <taxon>Bacillales</taxon>
        <taxon>Bacillaceae</taxon>
        <taxon>Caldifermentibacillus</taxon>
    </lineage>
</organism>
<proteinExistence type="predicted"/>
<feature type="transmembrane region" description="Helical" evidence="1">
    <location>
        <begin position="172"/>
        <end position="192"/>
    </location>
</feature>
<feature type="transmembrane region" description="Helical" evidence="1">
    <location>
        <begin position="282"/>
        <end position="300"/>
    </location>
</feature>
<reference evidence="3 4" key="1">
    <citation type="submission" date="2024-03" db="EMBL/GenBank/DDBJ databases">
        <title>Bacilli Hybrid Assemblies.</title>
        <authorList>
            <person name="Kovac J."/>
        </authorList>
    </citation>
    <scope>NUCLEOTIDE SEQUENCE [LARGE SCALE GENOMIC DNA]</scope>
    <source>
        <strain evidence="3 4">FSL M8-0022</strain>
    </source>
</reference>
<dbReference type="InterPro" id="IPR011642">
    <property type="entry name" value="Gate_dom"/>
</dbReference>
<evidence type="ECO:0000259" key="2">
    <source>
        <dbReference type="Pfam" id="PF07670"/>
    </source>
</evidence>
<keyword evidence="1" id="KW-0472">Membrane</keyword>
<keyword evidence="1" id="KW-1133">Transmembrane helix</keyword>
<dbReference type="Proteomes" id="UP001459714">
    <property type="component" value="Unassembled WGS sequence"/>
</dbReference>
<evidence type="ECO:0000313" key="4">
    <source>
        <dbReference type="Proteomes" id="UP001459714"/>
    </source>
</evidence>